<dbReference type="Proteomes" id="UP000762676">
    <property type="component" value="Unassembled WGS sequence"/>
</dbReference>
<dbReference type="AlphaFoldDB" id="A0AAV4H2D0"/>
<dbReference type="Pfam" id="PF14214">
    <property type="entry name" value="Helitron_like_N"/>
    <property type="match status" value="1"/>
</dbReference>
<dbReference type="EMBL" id="BMAT01012433">
    <property type="protein sequence ID" value="GFR92352.1"/>
    <property type="molecule type" value="Genomic_DNA"/>
</dbReference>
<proteinExistence type="predicted"/>
<gene>
    <name evidence="2" type="ORF">ElyMa_006198600</name>
</gene>
<comment type="caution">
    <text evidence="2">The sequence shown here is derived from an EMBL/GenBank/DDBJ whole genome shotgun (WGS) entry which is preliminary data.</text>
</comment>
<dbReference type="InterPro" id="IPR025476">
    <property type="entry name" value="Helitron_helicase-like"/>
</dbReference>
<organism evidence="2 3">
    <name type="scientific">Elysia marginata</name>
    <dbReference type="NCBI Taxonomy" id="1093978"/>
    <lineage>
        <taxon>Eukaryota</taxon>
        <taxon>Metazoa</taxon>
        <taxon>Spiralia</taxon>
        <taxon>Lophotrochozoa</taxon>
        <taxon>Mollusca</taxon>
        <taxon>Gastropoda</taxon>
        <taxon>Heterobranchia</taxon>
        <taxon>Euthyneura</taxon>
        <taxon>Panpulmonata</taxon>
        <taxon>Sacoglossa</taxon>
        <taxon>Placobranchoidea</taxon>
        <taxon>Plakobranchidae</taxon>
        <taxon>Elysia</taxon>
    </lineage>
</organism>
<evidence type="ECO:0000313" key="2">
    <source>
        <dbReference type="EMBL" id="GFR92352.1"/>
    </source>
</evidence>
<feature type="domain" description="Helitron helicase-like" evidence="1">
    <location>
        <begin position="28"/>
        <end position="136"/>
    </location>
</feature>
<sequence>MFRTSCDVWHLGLNRTDNKKLTPADFFYKSRPQIRHEDFNVVFKGKKLTQQYAVDQWVKVEAGRLDWVRRNQKTLRAEKYQGLLDAVQAGDVSGVGVKVILSSTTYGSPRFYSEAFRDAMAIVRHLGKPDIFITFTWAAIPSGLKSYELSTLKNKLATDLICLAKYSSRNLMQLWMIF</sequence>
<evidence type="ECO:0000313" key="3">
    <source>
        <dbReference type="Proteomes" id="UP000762676"/>
    </source>
</evidence>
<keyword evidence="3" id="KW-1185">Reference proteome</keyword>
<dbReference type="PANTHER" id="PTHR45786:SF74">
    <property type="entry name" value="ATP-DEPENDENT DNA HELICASE"/>
    <property type="match status" value="1"/>
</dbReference>
<evidence type="ECO:0000259" key="1">
    <source>
        <dbReference type="Pfam" id="PF14214"/>
    </source>
</evidence>
<reference evidence="2 3" key="1">
    <citation type="journal article" date="2021" name="Elife">
        <title>Chloroplast acquisition without the gene transfer in kleptoplastic sea slugs, Plakobranchus ocellatus.</title>
        <authorList>
            <person name="Maeda T."/>
            <person name="Takahashi S."/>
            <person name="Yoshida T."/>
            <person name="Shimamura S."/>
            <person name="Takaki Y."/>
            <person name="Nagai Y."/>
            <person name="Toyoda A."/>
            <person name="Suzuki Y."/>
            <person name="Arimoto A."/>
            <person name="Ishii H."/>
            <person name="Satoh N."/>
            <person name="Nishiyama T."/>
            <person name="Hasebe M."/>
            <person name="Maruyama T."/>
            <person name="Minagawa J."/>
            <person name="Obokata J."/>
            <person name="Shigenobu S."/>
        </authorList>
    </citation>
    <scope>NUCLEOTIDE SEQUENCE [LARGE SCALE GENOMIC DNA]</scope>
</reference>
<name>A0AAV4H2D0_9GAST</name>
<dbReference type="PANTHER" id="PTHR45786">
    <property type="entry name" value="DNA BINDING PROTEIN-LIKE"/>
    <property type="match status" value="1"/>
</dbReference>
<protein>
    <recommendedName>
        <fullName evidence="1">Helitron helicase-like domain-containing protein</fullName>
    </recommendedName>
</protein>
<accession>A0AAV4H2D0</accession>